<evidence type="ECO:0000313" key="7">
    <source>
        <dbReference type="Proteomes" id="UP000050668"/>
    </source>
</evidence>
<sequence>MKPIIFCDFDGTITATDNIVSLMTQFVPEESEKIAQAMLAQTITFKDGVTAMFELLSTRQKDEVIQYLLNTAVIREGFGEFVQFAHTNDIPFYVVSGGVDFFIEPMLEKFGPFTGVYCNSADFSGSQIELLYPNPCDEECAKYEVQGCGCCKPSVMRSVAQDDHFKIVIGDSISDFEAAKQADLVLARDHLIDRCENLQIPYKPFETFYDCLDAVKELIEE</sequence>
<comment type="function">
    <text evidence="5">Dephosphorylates 2-hydroxy-3-keto-5-methylthiopentenyl-1-phosphate (HK-MTPenyl-1-P) yielding 1,2-dihydroxy-3-keto-5-methylthiopentene (DHK-MTPene).</text>
</comment>
<dbReference type="Pfam" id="PF12710">
    <property type="entry name" value="HAD"/>
    <property type="match status" value="1"/>
</dbReference>
<dbReference type="PANTHER" id="PTHR43344:SF21">
    <property type="entry name" value="POLYOL PHOSPHATE PHOSPHATASE PYP1"/>
    <property type="match status" value="1"/>
</dbReference>
<keyword evidence="7" id="KW-1185">Reference proteome</keyword>
<evidence type="ECO:0000256" key="2">
    <source>
        <dbReference type="ARBA" id="ARBA00022605"/>
    </source>
</evidence>
<dbReference type="NCBIfam" id="NF007103">
    <property type="entry name" value="PRK09552.1"/>
    <property type="match status" value="1"/>
</dbReference>
<comment type="pathway">
    <text evidence="5">Amino-acid biosynthesis; L-methionine biosynthesis via salvage pathway; L-methionine from S-methyl-5-thio-alpha-D-ribose 1-phosphate: step 4/6.</text>
</comment>
<dbReference type="RefSeq" id="WP_053584936.1">
    <property type="nucleotide sequence ID" value="NZ_LGRV01000005.1"/>
</dbReference>
<proteinExistence type="inferred from homology"/>
<evidence type="ECO:0000256" key="3">
    <source>
        <dbReference type="ARBA" id="ARBA00022801"/>
    </source>
</evidence>
<dbReference type="NCBIfam" id="TIGR01489">
    <property type="entry name" value="DKMTPPase-SF"/>
    <property type="match status" value="1"/>
</dbReference>
<reference evidence="7" key="1">
    <citation type="submission" date="2015-07" db="EMBL/GenBank/DDBJ databases">
        <title>Fjat-14205 dsm 2895.</title>
        <authorList>
            <person name="Liu B."/>
            <person name="Wang J."/>
            <person name="Zhu Y."/>
            <person name="Liu G."/>
            <person name="Chen Q."/>
            <person name="Chen Z."/>
            <person name="Lan J."/>
            <person name="Che J."/>
            <person name="Ge C."/>
            <person name="Shi H."/>
            <person name="Pan Z."/>
            <person name="Liu X."/>
        </authorList>
    </citation>
    <scope>NUCLEOTIDE SEQUENCE [LARGE SCALE GENOMIC DNA]</scope>
    <source>
        <strain evidence="7">DSM 25560</strain>
    </source>
</reference>
<dbReference type="PANTHER" id="PTHR43344">
    <property type="entry name" value="PHOSPHOSERINE PHOSPHATASE"/>
    <property type="match status" value="1"/>
</dbReference>
<dbReference type="CDD" id="cd07524">
    <property type="entry name" value="HAD_Pase"/>
    <property type="match status" value="1"/>
</dbReference>
<dbReference type="HAMAP" id="MF_01680">
    <property type="entry name" value="Salvage_MtnX"/>
    <property type="match status" value="1"/>
</dbReference>
<comment type="caution">
    <text evidence="6">The sequence shown here is derived from an EMBL/GenBank/DDBJ whole genome shotgun (WGS) entry which is preliminary data.</text>
</comment>
<dbReference type="InterPro" id="IPR050582">
    <property type="entry name" value="HAD-like_SerB"/>
</dbReference>
<comment type="catalytic activity">
    <reaction evidence="5">
        <text>2-hydroxy-5-methylsulfanyl-3-oxopent-1-enyl phosphate + H2O = 1,2-dihydroxy-5-(methylsulfanyl)pent-1-en-3-one + phosphate</text>
        <dbReference type="Rhea" id="RHEA:14481"/>
        <dbReference type="ChEBI" id="CHEBI:15377"/>
        <dbReference type="ChEBI" id="CHEBI:43474"/>
        <dbReference type="ChEBI" id="CHEBI:49252"/>
        <dbReference type="ChEBI" id="CHEBI:59505"/>
        <dbReference type="EC" id="3.1.3.87"/>
    </reaction>
</comment>
<dbReference type="InterPro" id="IPR017718">
    <property type="entry name" value="HAD-SF_hydro_IB_MtnX"/>
</dbReference>
<evidence type="ECO:0000256" key="4">
    <source>
        <dbReference type="ARBA" id="ARBA00023167"/>
    </source>
</evidence>
<dbReference type="EMBL" id="LGRV01000005">
    <property type="protein sequence ID" value="KOS66980.1"/>
    <property type="molecule type" value="Genomic_DNA"/>
</dbReference>
<keyword evidence="4 5" id="KW-0486">Methionine biosynthesis</keyword>
<dbReference type="Gene3D" id="3.40.50.1000">
    <property type="entry name" value="HAD superfamily/HAD-like"/>
    <property type="match status" value="1"/>
</dbReference>
<keyword evidence="3 5" id="KW-0378">Hydrolase</keyword>
<comment type="similarity">
    <text evidence="5">Belongs to the HAD-like hydrolase superfamily. MtnX family.</text>
</comment>
<dbReference type="SUPFAM" id="SSF56784">
    <property type="entry name" value="HAD-like"/>
    <property type="match status" value="1"/>
</dbReference>
<dbReference type="InterPro" id="IPR023214">
    <property type="entry name" value="HAD_sf"/>
</dbReference>
<dbReference type="NCBIfam" id="TIGR01488">
    <property type="entry name" value="HAD-SF-IB"/>
    <property type="match status" value="1"/>
</dbReference>
<gene>
    <name evidence="5 6" type="primary">mtnX</name>
    <name evidence="6" type="ORF">AEA09_15895</name>
</gene>
<organism evidence="6 7">
    <name type="scientific">Lysinibacillus contaminans</name>
    <dbReference type="NCBI Taxonomy" id="1293441"/>
    <lineage>
        <taxon>Bacteria</taxon>
        <taxon>Bacillati</taxon>
        <taxon>Bacillota</taxon>
        <taxon>Bacilli</taxon>
        <taxon>Bacillales</taxon>
        <taxon>Bacillaceae</taxon>
        <taxon>Lysinibacillus</taxon>
    </lineage>
</organism>
<dbReference type="Proteomes" id="UP000050668">
    <property type="component" value="Unassembled WGS sequence"/>
</dbReference>
<dbReference type="Gene3D" id="3.90.1470.20">
    <property type="match status" value="1"/>
</dbReference>
<protein>
    <recommendedName>
        <fullName evidence="5">2-hydroxy-3-keto-5-methylthiopentenyl-1-phosphate phosphatase</fullName>
        <shortName evidence="5">HK-MTPenyl-1-P phosphatase</shortName>
        <ecNumber evidence="5">3.1.3.87</ecNumber>
    </recommendedName>
</protein>
<accession>A0ABR5JZ21</accession>
<evidence type="ECO:0000256" key="1">
    <source>
        <dbReference type="ARBA" id="ARBA00009184"/>
    </source>
</evidence>
<dbReference type="InterPro" id="IPR036412">
    <property type="entry name" value="HAD-like_sf"/>
</dbReference>
<dbReference type="EC" id="3.1.3.87" evidence="5"/>
<keyword evidence="2 5" id="KW-0028">Amino-acid biosynthesis</keyword>
<dbReference type="InterPro" id="IPR006384">
    <property type="entry name" value="HAD_hydro_PyrdxlP_Pase-like"/>
</dbReference>
<name>A0ABR5JZ21_9BACI</name>
<evidence type="ECO:0000313" key="6">
    <source>
        <dbReference type="EMBL" id="KOS66980.1"/>
    </source>
</evidence>
<evidence type="ECO:0000256" key="5">
    <source>
        <dbReference type="HAMAP-Rule" id="MF_01680"/>
    </source>
</evidence>
<comment type="similarity">
    <text evidence="1">Belongs to the HAD-like hydrolase superfamily. SerB family.</text>
</comment>